<dbReference type="OrthoDB" id="5672604at2"/>
<keyword evidence="2" id="KW-0808">Transferase</keyword>
<proteinExistence type="predicted"/>
<protein>
    <recommendedName>
        <fullName evidence="7">Glycosyltransferase family 8 protein</fullName>
    </recommendedName>
</protein>
<dbReference type="EMBL" id="SIRE01000010">
    <property type="protein sequence ID" value="TBL78108.1"/>
    <property type="molecule type" value="Genomic_DNA"/>
</dbReference>
<dbReference type="Proteomes" id="UP000293142">
    <property type="component" value="Unassembled WGS sequence"/>
</dbReference>
<sequence length="495" mass="56194">MCLLQLCLANIQWLRYIYPAHLGDNSSDSGEVIRKLIELALAFNDKDGSYAEHAGVVLASVFYNTESQIRVHILHDDTLLEANKTKLIQLVKSFHQTIDFIHVNIPMDLFEAASNVKAVNIWTMASMYRLLLPQLVQTEKIIYLDCDVLVNLDIAELWNIELNDAYLGAVWDQGIHEVAHDIIPCGLSPENYFNSGILLLELNNIRNKRDWYEGMLNFLWRYPNSTLPDQDLLNSVFGENYLQLDLRFNLFNLSCPDRQYDNKIVHFSGAEKCWHPQSPGAELYARYLDMTPWGTMFIEAGDTELSEQQFDTAKLSGENEWFAHSVPEASREEKETEAADETEQAAEWSGDSPYMTASHIRKDKEMQGSAPPQRLSTGQSSEIKGKTGTVVKTFPSAASQAQKPPRHQQPARVKRAPIQKSGMTKASPPAKTVKKSPRQNKQNNSPVTPARGKIQNPKRKTVPHQSTQRPKSKTNLSNKRKIWTNPALSRVYWII</sequence>
<evidence type="ECO:0000256" key="1">
    <source>
        <dbReference type="ARBA" id="ARBA00022676"/>
    </source>
</evidence>
<reference evidence="5 6" key="1">
    <citation type="submission" date="2019-02" db="EMBL/GenBank/DDBJ databases">
        <title>Paenibacillus sp. nov., isolated from surface-sterilized tissue of Thalictrum simplex L.</title>
        <authorList>
            <person name="Tuo L."/>
        </authorList>
    </citation>
    <scope>NUCLEOTIDE SEQUENCE [LARGE SCALE GENOMIC DNA]</scope>
    <source>
        <strain evidence="5 6">N2SHLJ1</strain>
    </source>
</reference>
<gene>
    <name evidence="5" type="ORF">EYB31_14575</name>
</gene>
<keyword evidence="3" id="KW-0479">Metal-binding</keyword>
<dbReference type="AlphaFoldDB" id="A0A4V6MSG6"/>
<evidence type="ECO:0000313" key="6">
    <source>
        <dbReference type="Proteomes" id="UP000293142"/>
    </source>
</evidence>
<evidence type="ECO:0000256" key="4">
    <source>
        <dbReference type="SAM" id="MobiDB-lite"/>
    </source>
</evidence>
<dbReference type="SUPFAM" id="SSF53448">
    <property type="entry name" value="Nucleotide-diphospho-sugar transferases"/>
    <property type="match status" value="1"/>
</dbReference>
<feature type="compositionally biased region" description="Polar residues" evidence="4">
    <location>
        <begin position="463"/>
        <end position="477"/>
    </location>
</feature>
<evidence type="ECO:0000313" key="5">
    <source>
        <dbReference type="EMBL" id="TBL78108.1"/>
    </source>
</evidence>
<keyword evidence="6" id="KW-1185">Reference proteome</keyword>
<name>A0A4V6MSG6_9BACL</name>
<accession>A0A4V6MSG6</accession>
<evidence type="ECO:0000256" key="2">
    <source>
        <dbReference type="ARBA" id="ARBA00022679"/>
    </source>
</evidence>
<dbReference type="CDD" id="cd04194">
    <property type="entry name" value="GT8_A4GalT_like"/>
    <property type="match status" value="1"/>
</dbReference>
<evidence type="ECO:0008006" key="7">
    <source>
        <dbReference type="Google" id="ProtNLM"/>
    </source>
</evidence>
<dbReference type="PANTHER" id="PTHR13778:SF47">
    <property type="entry name" value="LIPOPOLYSACCHARIDE 1,3-GALACTOSYLTRANSFERASE"/>
    <property type="match status" value="1"/>
</dbReference>
<dbReference type="GO" id="GO:0046872">
    <property type="term" value="F:metal ion binding"/>
    <property type="evidence" value="ECO:0007669"/>
    <property type="project" value="UniProtKB-KW"/>
</dbReference>
<keyword evidence="1" id="KW-0328">Glycosyltransferase</keyword>
<comment type="caution">
    <text evidence="5">The sequence shown here is derived from an EMBL/GenBank/DDBJ whole genome shotgun (WGS) entry which is preliminary data.</text>
</comment>
<dbReference type="PANTHER" id="PTHR13778">
    <property type="entry name" value="GLYCOSYLTRANSFERASE 8 DOMAIN-CONTAINING PROTEIN"/>
    <property type="match status" value="1"/>
</dbReference>
<dbReference type="GO" id="GO:0016757">
    <property type="term" value="F:glycosyltransferase activity"/>
    <property type="evidence" value="ECO:0007669"/>
    <property type="project" value="UniProtKB-KW"/>
</dbReference>
<evidence type="ECO:0000256" key="3">
    <source>
        <dbReference type="ARBA" id="ARBA00022723"/>
    </source>
</evidence>
<dbReference type="InterPro" id="IPR029044">
    <property type="entry name" value="Nucleotide-diphossugar_trans"/>
</dbReference>
<dbReference type="Gene3D" id="3.90.550.10">
    <property type="entry name" value="Spore Coat Polysaccharide Biosynthesis Protein SpsA, Chain A"/>
    <property type="match status" value="1"/>
</dbReference>
<dbReference type="InterPro" id="IPR050748">
    <property type="entry name" value="Glycosyltrans_8_dom-fam"/>
</dbReference>
<dbReference type="Pfam" id="PF01501">
    <property type="entry name" value="Glyco_transf_8"/>
    <property type="match status" value="1"/>
</dbReference>
<organism evidence="5 6">
    <name type="scientific">Paenibacillus thalictri</name>
    <dbReference type="NCBI Taxonomy" id="2527873"/>
    <lineage>
        <taxon>Bacteria</taxon>
        <taxon>Bacillati</taxon>
        <taxon>Bacillota</taxon>
        <taxon>Bacilli</taxon>
        <taxon>Bacillales</taxon>
        <taxon>Paenibacillaceae</taxon>
        <taxon>Paenibacillus</taxon>
    </lineage>
</organism>
<dbReference type="InterPro" id="IPR002495">
    <property type="entry name" value="Glyco_trans_8"/>
</dbReference>
<feature type="region of interest" description="Disordered" evidence="4">
    <location>
        <begin position="327"/>
        <end position="481"/>
    </location>
</feature>